<evidence type="ECO:0000313" key="2">
    <source>
        <dbReference type="Proteomes" id="UP001371305"/>
    </source>
</evidence>
<keyword evidence="2" id="KW-1185">Reference proteome</keyword>
<dbReference type="RefSeq" id="WP_341407019.1">
    <property type="nucleotide sequence ID" value="NZ_JBBUKT010000010.1"/>
</dbReference>
<reference evidence="1 2" key="1">
    <citation type="submission" date="2024-04" db="EMBL/GenBank/DDBJ databases">
        <title>Luteolibacter sp. isolated from soil.</title>
        <authorList>
            <person name="An J."/>
        </authorList>
    </citation>
    <scope>NUCLEOTIDE SEQUENCE [LARGE SCALE GENOMIC DNA]</scope>
    <source>
        <strain evidence="1 2">Y139</strain>
    </source>
</reference>
<evidence type="ECO:0000313" key="1">
    <source>
        <dbReference type="EMBL" id="MEK7953256.1"/>
    </source>
</evidence>
<name>A0ABU9B021_9BACT</name>
<dbReference type="Proteomes" id="UP001371305">
    <property type="component" value="Unassembled WGS sequence"/>
</dbReference>
<protein>
    <submittedName>
        <fullName evidence="1">Uncharacterized protein</fullName>
    </submittedName>
</protein>
<sequence length="212" mass="23504">MSEQNENLGQPLDPIGADFDAPIARTGGRTYKLADIALAQNFGVLAGVTTRAATPPLKKFGKQVFFSPHPDPKYYTQQFATIGNDDERGQLYIVPPWLQEKMPGETSVKHFVPCISRDGSITLMPIGEPVTFGSPNPASQSLWKAVLSNQNSWVRLTWDPKSSGFRQTSPIQEWPAPVWPDNLDELFEEAITEQLITDENHWLIQKLLGAGA</sequence>
<organism evidence="1 2">
    <name type="scientific">Luteolibacter soli</name>
    <dbReference type="NCBI Taxonomy" id="3135280"/>
    <lineage>
        <taxon>Bacteria</taxon>
        <taxon>Pseudomonadati</taxon>
        <taxon>Verrucomicrobiota</taxon>
        <taxon>Verrucomicrobiia</taxon>
        <taxon>Verrucomicrobiales</taxon>
        <taxon>Verrucomicrobiaceae</taxon>
        <taxon>Luteolibacter</taxon>
    </lineage>
</organism>
<comment type="caution">
    <text evidence="1">The sequence shown here is derived from an EMBL/GenBank/DDBJ whole genome shotgun (WGS) entry which is preliminary data.</text>
</comment>
<proteinExistence type="predicted"/>
<dbReference type="EMBL" id="JBBUKT010000010">
    <property type="protein sequence ID" value="MEK7953256.1"/>
    <property type="molecule type" value="Genomic_DNA"/>
</dbReference>
<accession>A0ABU9B021</accession>
<gene>
    <name evidence="1" type="ORF">WKV53_22270</name>
</gene>